<evidence type="ECO:0000313" key="1">
    <source>
        <dbReference type="EMBL" id="ADE76254.1"/>
    </source>
</evidence>
<dbReference type="AlphaFoldDB" id="D5A9N5"/>
<dbReference type="EMBL" id="BT122908">
    <property type="protein sequence ID" value="ADE76254.1"/>
    <property type="molecule type" value="mRNA"/>
</dbReference>
<sequence>MMGNPCFTVRVPIGLFKAQSSPFGMSLDHFNNSDWKYTHDNFKISINPM</sequence>
<protein>
    <submittedName>
        <fullName evidence="1">Uncharacterized protein</fullName>
    </submittedName>
</protein>
<proteinExistence type="evidence at transcript level"/>
<accession>D5A9N5</accession>
<organism evidence="1">
    <name type="scientific">Picea sitchensis</name>
    <name type="common">Sitka spruce</name>
    <name type="synonym">Pinus sitchensis</name>
    <dbReference type="NCBI Taxonomy" id="3332"/>
    <lineage>
        <taxon>Eukaryota</taxon>
        <taxon>Viridiplantae</taxon>
        <taxon>Streptophyta</taxon>
        <taxon>Embryophyta</taxon>
        <taxon>Tracheophyta</taxon>
        <taxon>Spermatophyta</taxon>
        <taxon>Pinopsida</taxon>
        <taxon>Pinidae</taxon>
        <taxon>Conifers I</taxon>
        <taxon>Pinales</taxon>
        <taxon>Pinaceae</taxon>
        <taxon>Picea</taxon>
    </lineage>
</organism>
<name>D5A9N5_PICSI</name>
<reference evidence="1" key="1">
    <citation type="submission" date="2010-04" db="EMBL/GenBank/DDBJ databases">
        <authorList>
            <person name="Reid K.E."/>
            <person name="Liao N."/>
            <person name="Chan S."/>
            <person name="Docking R."/>
            <person name="Taylor G."/>
            <person name="Moore R."/>
            <person name="Mayo M."/>
            <person name="Munro S."/>
            <person name="King J."/>
            <person name="Yanchuk A."/>
            <person name="Holt R."/>
            <person name="Jones S."/>
            <person name="Marra M."/>
            <person name="Ritland C.E."/>
            <person name="Ritland K."/>
            <person name="Bohlmann J."/>
        </authorList>
    </citation>
    <scope>NUCLEOTIDE SEQUENCE</scope>
    <source>
        <tissue evidence="1">Bud</tissue>
    </source>
</reference>